<accession>A0ACC2N148</accession>
<evidence type="ECO:0000313" key="1">
    <source>
        <dbReference type="EMBL" id="KAJ8664870.1"/>
    </source>
</evidence>
<dbReference type="Proteomes" id="UP001239111">
    <property type="component" value="Chromosome 4"/>
</dbReference>
<evidence type="ECO:0000313" key="2">
    <source>
        <dbReference type="Proteomes" id="UP001239111"/>
    </source>
</evidence>
<protein>
    <submittedName>
        <fullName evidence="1">Uncharacterized protein</fullName>
    </submittedName>
</protein>
<gene>
    <name evidence="1" type="ORF">QAD02_006532</name>
</gene>
<proteinExistence type="predicted"/>
<name>A0ACC2N148_9HYME</name>
<organism evidence="1 2">
    <name type="scientific">Eretmocerus hayati</name>
    <dbReference type="NCBI Taxonomy" id="131215"/>
    <lineage>
        <taxon>Eukaryota</taxon>
        <taxon>Metazoa</taxon>
        <taxon>Ecdysozoa</taxon>
        <taxon>Arthropoda</taxon>
        <taxon>Hexapoda</taxon>
        <taxon>Insecta</taxon>
        <taxon>Pterygota</taxon>
        <taxon>Neoptera</taxon>
        <taxon>Endopterygota</taxon>
        <taxon>Hymenoptera</taxon>
        <taxon>Apocrita</taxon>
        <taxon>Proctotrupomorpha</taxon>
        <taxon>Chalcidoidea</taxon>
        <taxon>Aphelinidae</taxon>
        <taxon>Aphelininae</taxon>
        <taxon>Eretmocerus</taxon>
    </lineage>
</organism>
<sequence>MYSMEKNSTCVIDVSKEFTSTSPIFINKKSLQIVYPKINSPKSLSFQSGDELILQCLGGHLTKSNSSTGSTSEFSRCTRNGTISSSTSTPNQPLPLEQLGCSKTPEPTVRQFGSCNEGQAVEIGYKIGTEIFRRTVDLCYIGKLASTSWAHSKIPAIVGGVKSKDGASTSFAKGPFFTNVVIGQVYPQKNQLQTFINLFGGDNDTVEKYLPQNGPHKNYLVKGHLVARADLFYPAEQLSTYFYVNVLPMWQSVNNGNWKSVESIVRRTASRSSTDLDVWTGGLGILEYDSKPIYLSQNRKNSSQKLVPVPKLLFKLVMDLTSKRGLVFVTANDPHIVEGQPLPGDYRMCPMKELQVCEENRFKQLKQSFEGRTYCCSVDDFLAHEAVRRIGIPLDFKDQRVEILELF</sequence>
<comment type="caution">
    <text evidence="1">The sequence shown here is derived from an EMBL/GenBank/DDBJ whole genome shotgun (WGS) entry which is preliminary data.</text>
</comment>
<keyword evidence="2" id="KW-1185">Reference proteome</keyword>
<reference evidence="1" key="1">
    <citation type="submission" date="2023-04" db="EMBL/GenBank/DDBJ databases">
        <title>A chromosome-level genome assembly of the parasitoid wasp Eretmocerus hayati.</title>
        <authorList>
            <person name="Zhong Y."/>
            <person name="Liu S."/>
            <person name="Liu Y."/>
        </authorList>
    </citation>
    <scope>NUCLEOTIDE SEQUENCE</scope>
    <source>
        <strain evidence="1">ZJU_SS_LIU_2023</strain>
    </source>
</reference>
<dbReference type="EMBL" id="CM056744">
    <property type="protein sequence ID" value="KAJ8664870.1"/>
    <property type="molecule type" value="Genomic_DNA"/>
</dbReference>